<dbReference type="Proteomes" id="UP001165121">
    <property type="component" value="Unassembled WGS sequence"/>
</dbReference>
<evidence type="ECO:0000313" key="3">
    <source>
        <dbReference type="Proteomes" id="UP001165121"/>
    </source>
</evidence>
<name>A0A9W6X6G7_9STRA</name>
<accession>A0A9W6X6G7</accession>
<comment type="caution">
    <text evidence="2">The sequence shown here is derived from an EMBL/GenBank/DDBJ whole genome shotgun (WGS) entry which is preliminary data.</text>
</comment>
<dbReference type="OrthoDB" id="142235at2759"/>
<feature type="region of interest" description="Disordered" evidence="1">
    <location>
        <begin position="143"/>
        <end position="206"/>
    </location>
</feature>
<evidence type="ECO:0000313" key="2">
    <source>
        <dbReference type="EMBL" id="GMF32486.1"/>
    </source>
</evidence>
<gene>
    <name evidence="2" type="ORF">Pfra01_000775500</name>
</gene>
<evidence type="ECO:0000256" key="1">
    <source>
        <dbReference type="SAM" id="MobiDB-lite"/>
    </source>
</evidence>
<dbReference type="AlphaFoldDB" id="A0A9W6X6G7"/>
<organism evidence="2 3">
    <name type="scientific">Phytophthora fragariaefolia</name>
    <dbReference type="NCBI Taxonomy" id="1490495"/>
    <lineage>
        <taxon>Eukaryota</taxon>
        <taxon>Sar</taxon>
        <taxon>Stramenopiles</taxon>
        <taxon>Oomycota</taxon>
        <taxon>Peronosporomycetes</taxon>
        <taxon>Peronosporales</taxon>
        <taxon>Peronosporaceae</taxon>
        <taxon>Phytophthora</taxon>
    </lineage>
</organism>
<proteinExistence type="predicted"/>
<reference evidence="2" key="1">
    <citation type="submission" date="2023-04" db="EMBL/GenBank/DDBJ databases">
        <title>Phytophthora fragariaefolia NBRC 109709.</title>
        <authorList>
            <person name="Ichikawa N."/>
            <person name="Sato H."/>
            <person name="Tonouchi N."/>
        </authorList>
    </citation>
    <scope>NUCLEOTIDE SEQUENCE</scope>
    <source>
        <strain evidence="2">NBRC 109709</strain>
    </source>
</reference>
<sequence length="289" mass="32193">MARTGSLKWGVIEVECVRNALSPFDYADRFWEHPSWTAPLSRSPSLRSAGAIVAPALVFASLSQCTSPQSSTTRWPPIANVKTEEIARASLLVKEVGETTPDDAMITEPIGKIADVTAEVAEASVDELYDDWQNRLAITPRRRAVSDSGSGYSDRSCKSECESDGDYVDTAESGRGNIGGRTDGQNCPHGFMGDGRRDEAHRSRWGDQDRRAWPEYGSCAACGDPRHSMHRCFRRCKFCTQVHRDGQCEHYKLYEDTLKFVKSKHDKDSLPSELQGIYSSNLNERAHQL</sequence>
<keyword evidence="3" id="KW-1185">Reference proteome</keyword>
<feature type="compositionally biased region" description="Basic and acidic residues" evidence="1">
    <location>
        <begin position="194"/>
        <end position="206"/>
    </location>
</feature>
<protein>
    <submittedName>
        <fullName evidence="2">Unnamed protein product</fullName>
    </submittedName>
</protein>
<dbReference type="EMBL" id="BSXT01000690">
    <property type="protein sequence ID" value="GMF32486.1"/>
    <property type="molecule type" value="Genomic_DNA"/>
</dbReference>